<feature type="transmembrane region" description="Helical" evidence="1">
    <location>
        <begin position="221"/>
        <end position="241"/>
    </location>
</feature>
<dbReference type="eggNOG" id="COG1480">
    <property type="taxonomic scope" value="Bacteria"/>
</dbReference>
<feature type="transmembrane region" description="Helical" evidence="1">
    <location>
        <begin position="278"/>
        <end position="305"/>
    </location>
</feature>
<dbReference type="PROSITE" id="PS51831">
    <property type="entry name" value="HD"/>
    <property type="match status" value="1"/>
</dbReference>
<dbReference type="Pfam" id="PF01966">
    <property type="entry name" value="HD"/>
    <property type="match status" value="1"/>
</dbReference>
<dbReference type="InterPro" id="IPR052722">
    <property type="entry name" value="PgpH_phosphodiesterase"/>
</dbReference>
<dbReference type="InterPro" id="IPR003607">
    <property type="entry name" value="HD/PDEase_dom"/>
</dbReference>
<proteinExistence type="predicted"/>
<keyword evidence="1" id="KW-1133">Transmembrane helix</keyword>
<sequence>MPWRYETLYAPFDFPIYKTEAELDKDKEKIVQEQTPIFNLNPEVKTNQLHKFATALDPYKNPATTQTIENLQRKLARLYDAGILQLPENLVAENLKTIKIVNNNIGRDVDFPKTYTLKKAYSTLTDWINSSNLPQSTKEHILSLNLNNYIQPNLEFDASKTKLQLLNQLKNISLTQGMVRNGEVIIAKRELVTPEKIKLLQSLKKEYRHNAGSSVSNLRTLGGQIILTLAAIVIFSIFFYYSKKRIFYNNKEFIFLYGSFLATVILGSIGFYQNINMLALPVLFFIIIVNILVGSRSALYMLLGTSLLISYFAPNSYMYLFMQIAAGIVAIFSLAQLQRRGQLFLSIFLIFITYAAVYIAFILTQEGEIELTHAFGILWLLVNCLLLSLSYPVIYIFERIFGFTSEITLMELSNPNHPALRALTKKAPGTFQHSLMVANLAEEAIYRIGGNPLLTRTGALYHDIGKSYEPIFFIENQTGGINPHDKCEFDESAQHIINHVTKGVELAKKYNLPEVIVNFIRTHHGKSKVKYFYNSFKNKYPDKPLDESLFTYAGPDPVSKECAVVMMADAVEAVSRTLQDKTEENLKKSVNDIIDGQVNEGRFQNSDITFRDIAIVKRVFTEMLANIYHSRIAYPKLKTEAETESPNET</sequence>
<feature type="domain" description="HD" evidence="2">
    <location>
        <begin position="430"/>
        <end position="574"/>
    </location>
</feature>
<feature type="transmembrane region" description="Helical" evidence="1">
    <location>
        <begin position="253"/>
        <end position="272"/>
    </location>
</feature>
<evidence type="ECO:0000313" key="3">
    <source>
        <dbReference type="EMBL" id="EHP46347.1"/>
    </source>
</evidence>
<dbReference type="EMBL" id="ADMC01000025">
    <property type="protein sequence ID" value="EHP46347.1"/>
    <property type="molecule type" value="Genomic_DNA"/>
</dbReference>
<organism evidence="3 4">
    <name type="scientific">Odoribacter laneus YIT 12061</name>
    <dbReference type="NCBI Taxonomy" id="742817"/>
    <lineage>
        <taxon>Bacteria</taxon>
        <taxon>Pseudomonadati</taxon>
        <taxon>Bacteroidota</taxon>
        <taxon>Bacteroidia</taxon>
        <taxon>Bacteroidales</taxon>
        <taxon>Odoribacteraceae</taxon>
        <taxon>Odoribacter</taxon>
    </lineage>
</organism>
<dbReference type="Pfam" id="PF07697">
    <property type="entry name" value="7TMR-HDED"/>
    <property type="match status" value="1"/>
</dbReference>
<gene>
    <name evidence="3" type="ORF">HMPREF9449_01964</name>
</gene>
<feature type="transmembrane region" description="Helical" evidence="1">
    <location>
        <begin position="375"/>
        <end position="397"/>
    </location>
</feature>
<comment type="caution">
    <text evidence="3">The sequence shown here is derived from an EMBL/GenBank/DDBJ whole genome shotgun (WGS) entry which is preliminary data.</text>
</comment>
<dbReference type="STRING" id="742817.HMPREF9449_01964"/>
<keyword evidence="1" id="KW-0472">Membrane</keyword>
<feature type="transmembrane region" description="Helical" evidence="1">
    <location>
        <begin position="343"/>
        <end position="363"/>
    </location>
</feature>
<keyword evidence="4" id="KW-1185">Reference proteome</keyword>
<dbReference type="CDD" id="cd00077">
    <property type="entry name" value="HDc"/>
    <property type="match status" value="1"/>
</dbReference>
<dbReference type="PATRIC" id="fig|742817.3.peg.2090"/>
<dbReference type="PANTHER" id="PTHR36442">
    <property type="entry name" value="CYCLIC-DI-AMP PHOSPHODIESTERASE PGPH"/>
    <property type="match status" value="1"/>
</dbReference>
<dbReference type="InterPro" id="IPR011621">
    <property type="entry name" value="Metal-dep_PHydrolase_7TM_intra"/>
</dbReference>
<dbReference type="InterPro" id="IPR006674">
    <property type="entry name" value="HD_domain"/>
</dbReference>
<protein>
    <recommendedName>
        <fullName evidence="2">HD domain-containing protein</fullName>
    </recommendedName>
</protein>
<reference evidence="3 4" key="1">
    <citation type="submission" date="2012-01" db="EMBL/GenBank/DDBJ databases">
        <title>The Genome Sequence of Odoribacter laneus YIT 12061.</title>
        <authorList>
            <consortium name="The Broad Institute Genome Sequencing Platform"/>
            <person name="Earl A."/>
            <person name="Ward D."/>
            <person name="Feldgarden M."/>
            <person name="Gevers D."/>
            <person name="Morotomi M."/>
            <person name="Young S.K."/>
            <person name="Zeng Q."/>
            <person name="Gargeya S."/>
            <person name="Fitzgerald M."/>
            <person name="Haas B."/>
            <person name="Abouelleil A."/>
            <person name="Alvarado L."/>
            <person name="Arachchi H.M."/>
            <person name="Berlin A."/>
            <person name="Chapman S.B."/>
            <person name="Gearin G."/>
            <person name="Goldberg J."/>
            <person name="Griggs A."/>
            <person name="Gujja S."/>
            <person name="Hansen M."/>
            <person name="Heiman D."/>
            <person name="Howarth C."/>
            <person name="Larimer J."/>
            <person name="Lui A."/>
            <person name="MacDonald P.J.P."/>
            <person name="McCowen C."/>
            <person name="Montmayeur A."/>
            <person name="Murphy C."/>
            <person name="Neiman D."/>
            <person name="Pearson M."/>
            <person name="Priest M."/>
            <person name="Roberts A."/>
            <person name="Saif S."/>
            <person name="Shea T."/>
            <person name="Sisk P."/>
            <person name="Stolte C."/>
            <person name="Sykes S."/>
            <person name="Wortman J."/>
            <person name="Nusbaum C."/>
            <person name="Birren B."/>
        </authorList>
    </citation>
    <scope>NUCLEOTIDE SEQUENCE [LARGE SCALE GENOMIC DNA]</scope>
    <source>
        <strain evidence="3 4">YIT 12061</strain>
    </source>
</reference>
<dbReference type="AlphaFoldDB" id="H1DJ92"/>
<dbReference type="Gene3D" id="1.10.3210.10">
    <property type="entry name" value="Hypothetical protein af1432"/>
    <property type="match status" value="1"/>
</dbReference>
<evidence type="ECO:0000259" key="2">
    <source>
        <dbReference type="PROSITE" id="PS51831"/>
    </source>
</evidence>
<dbReference type="SUPFAM" id="SSF109604">
    <property type="entry name" value="HD-domain/PDEase-like"/>
    <property type="match status" value="1"/>
</dbReference>
<evidence type="ECO:0000313" key="4">
    <source>
        <dbReference type="Proteomes" id="UP000004892"/>
    </source>
</evidence>
<dbReference type="InterPro" id="IPR011624">
    <property type="entry name" value="Metal-dep_PHydrolase_7TM_extra"/>
</dbReference>
<dbReference type="SMART" id="SM00471">
    <property type="entry name" value="HDc"/>
    <property type="match status" value="1"/>
</dbReference>
<dbReference type="NCBIfam" id="TIGR00277">
    <property type="entry name" value="HDIG"/>
    <property type="match status" value="1"/>
</dbReference>
<dbReference type="Pfam" id="PF07698">
    <property type="entry name" value="7TM-7TMR_HD"/>
    <property type="match status" value="1"/>
</dbReference>
<name>H1DJ92_9BACT</name>
<keyword evidence="1" id="KW-0812">Transmembrane</keyword>
<dbReference type="HOGENOM" id="CLU_015767_1_1_10"/>
<dbReference type="PANTHER" id="PTHR36442:SF1">
    <property type="entry name" value="CYCLIC-DI-AMP PHOSPHODIESTERASE PGPH"/>
    <property type="match status" value="1"/>
</dbReference>
<accession>H1DJ92</accession>
<dbReference type="Proteomes" id="UP000004892">
    <property type="component" value="Unassembled WGS sequence"/>
</dbReference>
<evidence type="ECO:0000256" key="1">
    <source>
        <dbReference type="SAM" id="Phobius"/>
    </source>
</evidence>
<dbReference type="InterPro" id="IPR006675">
    <property type="entry name" value="HDIG_dom"/>
</dbReference>